<organism evidence="2 3">
    <name type="scientific">Ditylenchus dipsaci</name>
    <dbReference type="NCBI Taxonomy" id="166011"/>
    <lineage>
        <taxon>Eukaryota</taxon>
        <taxon>Metazoa</taxon>
        <taxon>Ecdysozoa</taxon>
        <taxon>Nematoda</taxon>
        <taxon>Chromadorea</taxon>
        <taxon>Rhabditida</taxon>
        <taxon>Tylenchina</taxon>
        <taxon>Tylenchomorpha</taxon>
        <taxon>Sphaerularioidea</taxon>
        <taxon>Anguinidae</taxon>
        <taxon>Anguininae</taxon>
        <taxon>Ditylenchus</taxon>
    </lineage>
</organism>
<feature type="compositionally biased region" description="Basic and acidic residues" evidence="1">
    <location>
        <begin position="705"/>
        <end position="716"/>
    </location>
</feature>
<evidence type="ECO:0000256" key="1">
    <source>
        <dbReference type="SAM" id="MobiDB-lite"/>
    </source>
</evidence>
<feature type="region of interest" description="Disordered" evidence="1">
    <location>
        <begin position="246"/>
        <end position="306"/>
    </location>
</feature>
<feature type="compositionally biased region" description="Basic and acidic residues" evidence="1">
    <location>
        <begin position="416"/>
        <end position="439"/>
    </location>
</feature>
<accession>A0A915EK81</accession>
<keyword evidence="2" id="KW-1185">Reference proteome</keyword>
<feature type="compositionally biased region" description="Low complexity" evidence="1">
    <location>
        <begin position="253"/>
        <end position="268"/>
    </location>
</feature>
<feature type="compositionally biased region" description="Basic and acidic residues" evidence="1">
    <location>
        <begin position="449"/>
        <end position="484"/>
    </location>
</feature>
<sequence>MAPGRSAEQSTVNKPDASPHSLLQKLLPDLQTPASASPPSHTVQMPNYGMQPIIQKPAPMRVDLTQSSTLPSRSFTSLPTNNIVGSAPVAIVPPQAIYPPKVEQLSFPPPTTFDFSVPPPSIPIVQPTSVSQVRRHHCLLACKLDPQPTMSSALPGEATDERQRRATSATIDTTHFSANGSSGQNSKQQILAPQIVNRRFQVLRLRKPTQPSLVNLPRNSRKIKSSRSSINDAWESFLNEKMRKKKRSRGLHFFRSSSSSSSSASSSGSRKRYRSRHSSSRKRSSKDRHRYSSGSRSRRQPMISNSYGIRAQYQNPGQILYGSNYMSANVGAAGFGQPMMAYGQQQLYGAMEGRCNRWDINSLFIINLISGVKALRHTGMIVDEIVCHTEEETGISPLREGGVTEVTAIEKGTLPETKRHSSRDKVAKTVAKSKDKTGSSERVNAKSSKKTEEERQHTKSEKKVETASKRKQELKPEKNAKQEAREEEDEEEEDEIERIIQETKRIKKTLPAEPTPQKPVNILRTYPLEKQEEVAVETTVVETAAVIADQKPSIVQSEEGTEEQAKESPRETQLQNTSKDKEVSPPESKSSPILKKADKDELDHRQEQEQEEEDKESKKKKDKKRHKHKHHHKQESKKKRKEKKHSRSEALLHLIPKLWSDSKPKSSHKSKKDQESRKEAKKVERYPEKSGQKVSKSGSHKSRDHKSSNSKPEKKHSTSRHSTSKRKSDLTNQHDEEEDSSRKQLKRHKSSREEQTSKKKGSEALKSMQKDEEMKEIQLFYD</sequence>
<reference evidence="3" key="1">
    <citation type="submission" date="2022-11" db="UniProtKB">
        <authorList>
            <consortium name="WormBaseParasite"/>
        </authorList>
    </citation>
    <scope>IDENTIFICATION</scope>
</reference>
<protein>
    <submittedName>
        <fullName evidence="3">NK-tumor recognition protein</fullName>
    </submittedName>
</protein>
<feature type="compositionally biased region" description="Basic residues" evidence="1">
    <location>
        <begin position="618"/>
        <end position="646"/>
    </location>
</feature>
<dbReference type="AlphaFoldDB" id="A0A915EK81"/>
<dbReference type="WBParaSite" id="jg7188">
    <property type="protein sequence ID" value="jg7188"/>
    <property type="gene ID" value="jg7188"/>
</dbReference>
<proteinExistence type="predicted"/>
<dbReference type="Proteomes" id="UP000887574">
    <property type="component" value="Unplaced"/>
</dbReference>
<feature type="compositionally biased region" description="Basic and acidic residues" evidence="1">
    <location>
        <begin position="672"/>
        <end position="691"/>
    </location>
</feature>
<evidence type="ECO:0000313" key="2">
    <source>
        <dbReference type="Proteomes" id="UP000887574"/>
    </source>
</evidence>
<feature type="compositionally biased region" description="Basic and acidic residues" evidence="1">
    <location>
        <begin position="751"/>
        <end position="776"/>
    </location>
</feature>
<name>A0A915EK81_9BILA</name>
<feature type="compositionally biased region" description="Acidic residues" evidence="1">
    <location>
        <begin position="485"/>
        <end position="496"/>
    </location>
</feature>
<feature type="compositionally biased region" description="Basic residues" evidence="1">
    <location>
        <begin position="269"/>
        <end position="299"/>
    </location>
</feature>
<feature type="compositionally biased region" description="Polar residues" evidence="1">
    <location>
        <begin position="32"/>
        <end position="45"/>
    </location>
</feature>
<evidence type="ECO:0000313" key="3">
    <source>
        <dbReference type="WBParaSite" id="jg7188"/>
    </source>
</evidence>
<feature type="region of interest" description="Disordered" evidence="1">
    <location>
        <begin position="409"/>
        <end position="524"/>
    </location>
</feature>
<feature type="region of interest" description="Disordered" evidence="1">
    <location>
        <begin position="1"/>
        <end position="45"/>
    </location>
</feature>
<feature type="compositionally biased region" description="Basic and acidic residues" evidence="1">
    <location>
        <begin position="595"/>
        <end position="608"/>
    </location>
</feature>
<feature type="region of interest" description="Disordered" evidence="1">
    <location>
        <begin position="545"/>
        <end position="782"/>
    </location>
</feature>